<evidence type="ECO:0000256" key="3">
    <source>
        <dbReference type="ARBA" id="ARBA00017306"/>
    </source>
</evidence>
<dbReference type="GO" id="GO:0005669">
    <property type="term" value="C:transcription factor TFIID complex"/>
    <property type="evidence" value="ECO:0007669"/>
    <property type="project" value="InterPro"/>
</dbReference>
<accession>A0A1E4SWF0</accession>
<proteinExistence type="inferred from homology"/>
<feature type="non-terminal residue" evidence="10">
    <location>
        <position position="1"/>
    </location>
</feature>
<evidence type="ECO:0000256" key="5">
    <source>
        <dbReference type="ARBA" id="ARBA00023163"/>
    </source>
</evidence>
<comment type="similarity">
    <text evidence="2">Belongs to the TAF4 family.</text>
</comment>
<keyword evidence="11" id="KW-1185">Reference proteome</keyword>
<keyword evidence="5" id="KW-0804">Transcription</keyword>
<evidence type="ECO:0000256" key="8">
    <source>
        <dbReference type="ARBA" id="ARBA00031747"/>
    </source>
</evidence>
<protein>
    <recommendedName>
        <fullName evidence="3">Transcription initiation factor TFIID subunit 4</fullName>
    </recommendedName>
    <alternativeName>
        <fullName evidence="8">TBP-associated factor 4</fullName>
    </alternativeName>
</protein>
<comment type="function">
    <text evidence="7">Functions as a component of the DNA-binding general transcription factor complex TFIID. Binding of TFIID to a promoter (with or without TATA element) is the initial step in pre-initiation complex (PIC) formation. TFIID plays a key role in the regulation of gene expression by RNA polymerase II through different activities such as transcription activator interaction, core promoter recognition and selectivity, TFIIA and TFIIB interaction, chromatin modification (histone acetylation by TAF1), facilitation of DNA opening and initiation of transcription.</text>
</comment>
<evidence type="ECO:0000313" key="11">
    <source>
        <dbReference type="Proteomes" id="UP000094801"/>
    </source>
</evidence>
<dbReference type="GO" id="GO:0016251">
    <property type="term" value="F:RNA polymerase II general transcription initiation factor activity"/>
    <property type="evidence" value="ECO:0007669"/>
    <property type="project" value="TreeGrafter"/>
</dbReference>
<evidence type="ECO:0000256" key="7">
    <source>
        <dbReference type="ARBA" id="ARBA00025346"/>
    </source>
</evidence>
<organism evidence="10 11">
    <name type="scientific">[Candida] arabinofermentans NRRL YB-2248</name>
    <dbReference type="NCBI Taxonomy" id="983967"/>
    <lineage>
        <taxon>Eukaryota</taxon>
        <taxon>Fungi</taxon>
        <taxon>Dikarya</taxon>
        <taxon>Ascomycota</taxon>
        <taxon>Saccharomycotina</taxon>
        <taxon>Pichiomycetes</taxon>
        <taxon>Pichiales</taxon>
        <taxon>Pichiaceae</taxon>
        <taxon>Ogataea</taxon>
        <taxon>Ogataea/Candida clade</taxon>
    </lineage>
</organism>
<reference evidence="11" key="1">
    <citation type="submission" date="2016-04" db="EMBL/GenBank/DDBJ databases">
        <title>Comparative genomics of biotechnologically important yeasts.</title>
        <authorList>
            <consortium name="DOE Joint Genome Institute"/>
            <person name="Riley R."/>
            <person name="Haridas S."/>
            <person name="Wolfe K.H."/>
            <person name="Lopes M.R."/>
            <person name="Hittinger C.T."/>
            <person name="Goker M."/>
            <person name="Salamov A."/>
            <person name="Wisecaver J."/>
            <person name="Long T.M."/>
            <person name="Aerts A.L."/>
            <person name="Barry K."/>
            <person name="Choi C."/>
            <person name="Clum A."/>
            <person name="Coughlan A.Y."/>
            <person name="Deshpande S."/>
            <person name="Douglass A.P."/>
            <person name="Hanson S.J."/>
            <person name="Klenk H.-P."/>
            <person name="Labutti K."/>
            <person name="Lapidus A."/>
            <person name="Lindquist E."/>
            <person name="Lipzen A."/>
            <person name="Meier-Kolthoff J.P."/>
            <person name="Ohm R.A."/>
            <person name="Otillar R.P."/>
            <person name="Pangilinan J."/>
            <person name="Peng Y."/>
            <person name="Rokas A."/>
            <person name="Rosa C.A."/>
            <person name="Scheuner C."/>
            <person name="Sibirny A.A."/>
            <person name="Slot J.C."/>
            <person name="Stielow J.B."/>
            <person name="Sun H."/>
            <person name="Kurtzman C.P."/>
            <person name="Blackwell M."/>
            <person name="Grigoriev I.V."/>
            <person name="Jeffries T.W."/>
        </authorList>
    </citation>
    <scope>NUCLEOTIDE SEQUENCE [LARGE SCALE GENOMIC DNA]</scope>
    <source>
        <strain evidence="11">NRRL YB-2248</strain>
    </source>
</reference>
<dbReference type="InterPro" id="IPR045144">
    <property type="entry name" value="TAF4"/>
</dbReference>
<dbReference type="OrthoDB" id="21060at2759"/>
<dbReference type="GO" id="GO:0003677">
    <property type="term" value="F:DNA binding"/>
    <property type="evidence" value="ECO:0007669"/>
    <property type="project" value="TreeGrafter"/>
</dbReference>
<evidence type="ECO:0000256" key="1">
    <source>
        <dbReference type="ARBA" id="ARBA00004123"/>
    </source>
</evidence>
<comment type="subcellular location">
    <subcellularLocation>
        <location evidence="1">Nucleus</location>
    </subcellularLocation>
</comment>
<dbReference type="EMBL" id="KV453860">
    <property type="protein sequence ID" value="ODV83819.1"/>
    <property type="molecule type" value="Genomic_DNA"/>
</dbReference>
<feature type="domain" description="Transcription initiation factor TFIID component TAF4 C-terminal" evidence="9">
    <location>
        <begin position="15"/>
        <end position="236"/>
    </location>
</feature>
<name>A0A1E4SWF0_9ASCO</name>
<gene>
    <name evidence="10" type="ORF">CANARDRAFT_181620</name>
</gene>
<dbReference type="AlphaFoldDB" id="A0A1E4SWF0"/>
<dbReference type="GO" id="GO:0006367">
    <property type="term" value="P:transcription initiation at RNA polymerase II promoter"/>
    <property type="evidence" value="ECO:0007669"/>
    <property type="project" value="TreeGrafter"/>
</dbReference>
<dbReference type="InterPro" id="IPR007900">
    <property type="entry name" value="TAF4_C"/>
</dbReference>
<dbReference type="Pfam" id="PF05236">
    <property type="entry name" value="TAF4"/>
    <property type="match status" value="1"/>
</dbReference>
<dbReference type="CDD" id="cd08045">
    <property type="entry name" value="HFD_TAF4"/>
    <property type="match status" value="1"/>
</dbReference>
<evidence type="ECO:0000313" key="10">
    <source>
        <dbReference type="EMBL" id="ODV83819.1"/>
    </source>
</evidence>
<dbReference type="PANTHER" id="PTHR15138">
    <property type="entry name" value="TRANSCRIPTION INITIATION FACTOR TFIID SUBUNIT 4"/>
    <property type="match status" value="1"/>
</dbReference>
<sequence>QKAATAHTNQNPEELSDAVAAAGVNIRAEEEAMVSGLTVSKRQMEPNNFLKPGQLMWFMNKTMEDQGLKHMDFDNDLINLMSSACETYITGMVSDSIVVSRHRRRNVRTKQKQNVSNSKSDISRALKDIATKQKEREEKRVKRRIALGLEEEKKEEDMVAEHKQTNLTASMMMSGSKKKKYSWMQASTKNNSISNRGDNGIRYREAREESGVVLRDLMLAIENRRIGVNNTLVKGYAKMRD</sequence>
<keyword evidence="6" id="KW-0539">Nucleus</keyword>
<evidence type="ECO:0000256" key="2">
    <source>
        <dbReference type="ARBA" id="ARBA00006178"/>
    </source>
</evidence>
<dbReference type="STRING" id="983967.A0A1E4SWF0"/>
<feature type="non-terminal residue" evidence="10">
    <location>
        <position position="241"/>
    </location>
</feature>
<keyword evidence="4" id="KW-0805">Transcription regulation</keyword>
<dbReference type="PANTHER" id="PTHR15138:SF14">
    <property type="entry name" value="TRANSCRIPTION INITIATION FACTOR TFIID SUBUNIT 4"/>
    <property type="match status" value="1"/>
</dbReference>
<evidence type="ECO:0000256" key="6">
    <source>
        <dbReference type="ARBA" id="ARBA00023242"/>
    </source>
</evidence>
<evidence type="ECO:0000259" key="9">
    <source>
        <dbReference type="Pfam" id="PF05236"/>
    </source>
</evidence>
<dbReference type="Proteomes" id="UP000094801">
    <property type="component" value="Unassembled WGS sequence"/>
</dbReference>
<evidence type="ECO:0000256" key="4">
    <source>
        <dbReference type="ARBA" id="ARBA00023015"/>
    </source>
</evidence>